<keyword evidence="2" id="KW-1185">Reference proteome</keyword>
<sequence>MNKTISLPTDLSELSWDHSLLSIHEIVKEDIKVVHRPKKAGTKGSGKGRLGSLNEEKNSLSKKVRYLEETSKLLQDHVDSLQHKVNQVPTVPSVQIVNVTKDQDTVEDTREKMEQQNIVDEVASESDEVASESDEESIVILL</sequence>
<protein>
    <submittedName>
        <fullName evidence="1">Uncharacterized protein</fullName>
    </submittedName>
</protein>
<dbReference type="Proteomes" id="UP001152795">
    <property type="component" value="Unassembled WGS sequence"/>
</dbReference>
<dbReference type="EMBL" id="CACRXK020002662">
    <property type="protein sequence ID" value="CAB3995423.1"/>
    <property type="molecule type" value="Genomic_DNA"/>
</dbReference>
<proteinExistence type="predicted"/>
<dbReference type="AlphaFoldDB" id="A0A7D9I342"/>
<name>A0A7D9I342_PARCT</name>
<reference evidence="1" key="1">
    <citation type="submission" date="2020-04" db="EMBL/GenBank/DDBJ databases">
        <authorList>
            <person name="Alioto T."/>
            <person name="Alioto T."/>
            <person name="Gomez Garrido J."/>
        </authorList>
    </citation>
    <scope>NUCLEOTIDE SEQUENCE</scope>
    <source>
        <strain evidence="1">A484AB</strain>
    </source>
</reference>
<comment type="caution">
    <text evidence="1">The sequence shown here is derived from an EMBL/GenBank/DDBJ whole genome shotgun (WGS) entry which is preliminary data.</text>
</comment>
<organism evidence="1 2">
    <name type="scientific">Paramuricea clavata</name>
    <name type="common">Red gorgonian</name>
    <name type="synonym">Violescent sea-whip</name>
    <dbReference type="NCBI Taxonomy" id="317549"/>
    <lineage>
        <taxon>Eukaryota</taxon>
        <taxon>Metazoa</taxon>
        <taxon>Cnidaria</taxon>
        <taxon>Anthozoa</taxon>
        <taxon>Octocorallia</taxon>
        <taxon>Malacalcyonacea</taxon>
        <taxon>Plexauridae</taxon>
        <taxon>Paramuricea</taxon>
    </lineage>
</organism>
<gene>
    <name evidence="1" type="ORF">PACLA_8A055783</name>
</gene>
<evidence type="ECO:0000313" key="1">
    <source>
        <dbReference type="EMBL" id="CAB3995423.1"/>
    </source>
</evidence>
<evidence type="ECO:0000313" key="2">
    <source>
        <dbReference type="Proteomes" id="UP001152795"/>
    </source>
</evidence>
<accession>A0A7D9I342</accession>